<dbReference type="AlphaFoldDB" id="A0A173MAB4"/>
<evidence type="ECO:0000256" key="2">
    <source>
        <dbReference type="ARBA" id="ARBA00022692"/>
    </source>
</evidence>
<sequence>MANTTNRYTIKEDTDKSTLQSEMTREIISRKPGFFEKWALAIFSIILLLLLTASWLIKYPDVVTAKATITTGNAPKEIVIKEEGRIVKLFAQNDQLVKKGAVLGWMESTANHAEVLSLSMLLDSSINLSDPGQIKNLSSLFSLGYTNLGEIQQGYREFITSLQLFNDYMTNGFYSNKRVMLEDDVKTLDKTRLTILHQKELTQQDIRLSEDRLKMQKALLDQKVISRDEFHTEESRLYNKQISIPQIDASLLSNETQKREKEKELSQLDHDMAQQQLIFRQALQSLKSLIDDWKKKYVIQSPLNGKVFFIIPIQENQFLPQTKLIGYVNPDDRYFYAEANLPQANFGKVDTGLKVQLRFDAYPFQEYGVVNGTLNYISNIPSDSGFLATIRLNNKLKTNNNKEIPYKTGLKAEAVIITQNMRLLERFYYDIIRATSRK</sequence>
<dbReference type="STRING" id="477680.SAMN05421788_110126"/>
<evidence type="ECO:0000313" key="7">
    <source>
        <dbReference type="EMBL" id="SIT31289.1"/>
    </source>
</evidence>
<gene>
    <name evidence="7" type="ORF">SAMN05421788_110126</name>
</gene>
<dbReference type="RefSeq" id="WP_076381710.1">
    <property type="nucleotide sequence ID" value="NZ_AP017422.1"/>
</dbReference>
<dbReference type="PANTHER" id="PTHR30386">
    <property type="entry name" value="MEMBRANE FUSION SUBUNIT OF EMRAB-TOLC MULTIDRUG EFFLUX PUMP"/>
    <property type="match status" value="1"/>
</dbReference>
<dbReference type="KEGG" id="fln:FLA_0386"/>
<name>A0A173MAB4_9BACT</name>
<accession>A0A173MAB4</accession>
<feature type="transmembrane region" description="Helical" evidence="5">
    <location>
        <begin position="38"/>
        <end position="57"/>
    </location>
</feature>
<dbReference type="OrthoDB" id="7057889at2"/>
<reference evidence="8" key="1">
    <citation type="submission" date="2017-01" db="EMBL/GenBank/DDBJ databases">
        <authorList>
            <person name="Varghese N."/>
            <person name="Submissions S."/>
        </authorList>
    </citation>
    <scope>NUCLEOTIDE SEQUENCE [LARGE SCALE GENOMIC DNA]</scope>
    <source>
        <strain evidence="8">DSM 21054</strain>
    </source>
</reference>
<feature type="domain" description="AprE-like beta-barrel" evidence="6">
    <location>
        <begin position="336"/>
        <end position="418"/>
    </location>
</feature>
<dbReference type="Pfam" id="PF26002">
    <property type="entry name" value="Beta-barrel_AprE"/>
    <property type="match status" value="1"/>
</dbReference>
<comment type="subcellular location">
    <subcellularLocation>
        <location evidence="1">Membrane</location>
        <topology evidence="1">Single-pass membrane protein</topology>
    </subcellularLocation>
</comment>
<dbReference type="InterPro" id="IPR058982">
    <property type="entry name" value="Beta-barrel_AprE"/>
</dbReference>
<dbReference type="PRINTS" id="PR01490">
    <property type="entry name" value="RTXTOXIND"/>
</dbReference>
<evidence type="ECO:0000256" key="3">
    <source>
        <dbReference type="ARBA" id="ARBA00022989"/>
    </source>
</evidence>
<dbReference type="EMBL" id="FTOR01000010">
    <property type="protein sequence ID" value="SIT31289.1"/>
    <property type="molecule type" value="Genomic_DNA"/>
</dbReference>
<dbReference type="GO" id="GO:0016020">
    <property type="term" value="C:membrane"/>
    <property type="evidence" value="ECO:0007669"/>
    <property type="project" value="UniProtKB-SubCell"/>
</dbReference>
<proteinExistence type="predicted"/>
<dbReference type="Proteomes" id="UP000186917">
    <property type="component" value="Unassembled WGS sequence"/>
</dbReference>
<keyword evidence="3 5" id="KW-1133">Transmembrane helix</keyword>
<dbReference type="Gene3D" id="2.40.30.170">
    <property type="match status" value="1"/>
</dbReference>
<dbReference type="PANTHER" id="PTHR30386:SF26">
    <property type="entry name" value="TRANSPORT PROTEIN COMB"/>
    <property type="match status" value="1"/>
</dbReference>
<evidence type="ECO:0000259" key="6">
    <source>
        <dbReference type="Pfam" id="PF26002"/>
    </source>
</evidence>
<organism evidence="7 8">
    <name type="scientific">Filimonas lacunae</name>
    <dbReference type="NCBI Taxonomy" id="477680"/>
    <lineage>
        <taxon>Bacteria</taxon>
        <taxon>Pseudomonadati</taxon>
        <taxon>Bacteroidota</taxon>
        <taxon>Chitinophagia</taxon>
        <taxon>Chitinophagales</taxon>
        <taxon>Chitinophagaceae</taxon>
        <taxon>Filimonas</taxon>
    </lineage>
</organism>
<keyword evidence="4 5" id="KW-0472">Membrane</keyword>
<evidence type="ECO:0000256" key="1">
    <source>
        <dbReference type="ARBA" id="ARBA00004167"/>
    </source>
</evidence>
<dbReference type="InterPro" id="IPR050739">
    <property type="entry name" value="MFP"/>
</dbReference>
<evidence type="ECO:0000256" key="4">
    <source>
        <dbReference type="ARBA" id="ARBA00023136"/>
    </source>
</evidence>
<evidence type="ECO:0000256" key="5">
    <source>
        <dbReference type="SAM" id="Phobius"/>
    </source>
</evidence>
<protein>
    <submittedName>
        <fullName evidence="7">HlyD family secretion protein</fullName>
    </submittedName>
</protein>
<evidence type="ECO:0000313" key="8">
    <source>
        <dbReference type="Proteomes" id="UP000186917"/>
    </source>
</evidence>
<keyword evidence="8" id="KW-1185">Reference proteome</keyword>
<keyword evidence="2 5" id="KW-0812">Transmembrane</keyword>